<evidence type="ECO:0000256" key="1">
    <source>
        <dbReference type="SAM" id="MobiDB-lite"/>
    </source>
</evidence>
<evidence type="ECO:0000256" key="2">
    <source>
        <dbReference type="SAM" id="Phobius"/>
    </source>
</evidence>
<keyword evidence="2" id="KW-0472">Membrane</keyword>
<feature type="domain" description="Choice-of-anchor A" evidence="4">
    <location>
        <begin position="42"/>
        <end position="336"/>
    </location>
</feature>
<feature type="region of interest" description="Disordered" evidence="1">
    <location>
        <begin position="349"/>
        <end position="420"/>
    </location>
</feature>
<name>A0A7X6MHX4_9ACTN</name>
<organism evidence="5 6">
    <name type="scientific">Nocardiopsis alborubida</name>
    <dbReference type="NCBI Taxonomy" id="146802"/>
    <lineage>
        <taxon>Bacteria</taxon>
        <taxon>Bacillati</taxon>
        <taxon>Actinomycetota</taxon>
        <taxon>Actinomycetes</taxon>
        <taxon>Streptosporangiales</taxon>
        <taxon>Nocardiopsidaceae</taxon>
        <taxon>Nocardiopsis</taxon>
    </lineage>
</organism>
<gene>
    <name evidence="5" type="ORF">HGB44_28885</name>
</gene>
<keyword evidence="3" id="KW-0732">Signal</keyword>
<dbReference type="NCBIfam" id="TIGR04215">
    <property type="entry name" value="choice_anch_A"/>
    <property type="match status" value="1"/>
</dbReference>
<keyword evidence="2" id="KW-0812">Transmembrane</keyword>
<feature type="chain" id="PRO_5030934335" evidence="3">
    <location>
        <begin position="36"/>
        <end position="458"/>
    </location>
</feature>
<feature type="transmembrane region" description="Helical" evidence="2">
    <location>
        <begin position="428"/>
        <end position="448"/>
    </location>
</feature>
<evidence type="ECO:0000313" key="6">
    <source>
        <dbReference type="Proteomes" id="UP000553209"/>
    </source>
</evidence>
<evidence type="ECO:0000259" key="4">
    <source>
        <dbReference type="Pfam" id="PF20597"/>
    </source>
</evidence>
<evidence type="ECO:0000313" key="5">
    <source>
        <dbReference type="EMBL" id="NKZ01653.1"/>
    </source>
</evidence>
<proteinExistence type="predicted"/>
<dbReference type="InterPro" id="IPR026588">
    <property type="entry name" value="Choice_anch_A"/>
</dbReference>
<dbReference type="EMBL" id="JAAXPG010000041">
    <property type="protein sequence ID" value="NKZ01653.1"/>
    <property type="molecule type" value="Genomic_DNA"/>
</dbReference>
<feature type="compositionally biased region" description="Low complexity" evidence="1">
    <location>
        <begin position="392"/>
        <end position="416"/>
    </location>
</feature>
<dbReference type="Pfam" id="PF20597">
    <property type="entry name" value="pAdhesive_15"/>
    <property type="match status" value="1"/>
</dbReference>
<dbReference type="AlphaFoldDB" id="A0A7X6MHX4"/>
<keyword evidence="6" id="KW-1185">Reference proteome</keyword>
<evidence type="ECO:0000256" key="3">
    <source>
        <dbReference type="SAM" id="SignalP"/>
    </source>
</evidence>
<reference evidence="5 6" key="1">
    <citation type="submission" date="2020-04" db="EMBL/GenBank/DDBJ databases">
        <title>MicrobeNet Type strains.</title>
        <authorList>
            <person name="Nicholson A.C."/>
        </authorList>
    </citation>
    <scope>NUCLEOTIDE SEQUENCE [LARGE SCALE GENOMIC DNA]</scope>
    <source>
        <strain evidence="5 6">ATCC 23612</strain>
    </source>
</reference>
<keyword evidence="2" id="KW-1133">Transmembrane helix</keyword>
<feature type="compositionally biased region" description="Acidic residues" evidence="1">
    <location>
        <begin position="381"/>
        <end position="391"/>
    </location>
</feature>
<sequence>MPRSPQTPSLLLRGACASASALLAFGLLPAAPALAETAVNPVSGNQGFLVVTEGDAVLAGNESEGAVAVGGDLVFGDYNVAAHTPGSYTAEGDERPAALLVNGRVDFGTSEGDLKVLQNGYVKVDDAADADISTTDHNGAQVNTVVAGPEGRESTPRISLTVRQPQESVTGAALDVASLFPAYRERSAGLAACEGGVTPLRTGDGSEALPPFDQGANVTLPLARGAQNVWNVAAEDLAALEVITFEDRPGPDAPLLVNVDTSGVDGRFEWRTPNMAGIGLEEARYVLFNFGDATAVTFTPDSRTLEGTVFAPDAKVSWLSPSNIEGNVIAASFEHGSLSAGVVGNGELHNGDFSAELTPCGPGGSETPEEPGEPEPTPGGEEPEAPEEEQPGEGPVTEETPGEEPSASPSPEQAAGSDGGLAVTGTSLWGLVGAAVVAIGAGVAAFVFTRRRKTGPSV</sequence>
<dbReference type="Proteomes" id="UP000553209">
    <property type="component" value="Unassembled WGS sequence"/>
</dbReference>
<protein>
    <submittedName>
        <fullName evidence="5">Choice-of-anchor A family protein</fullName>
    </submittedName>
</protein>
<dbReference type="RefSeq" id="WP_061082637.1">
    <property type="nucleotide sequence ID" value="NZ_JAAXPG010000041.1"/>
</dbReference>
<comment type="caution">
    <text evidence="5">The sequence shown here is derived from an EMBL/GenBank/DDBJ whole genome shotgun (WGS) entry which is preliminary data.</text>
</comment>
<accession>A0A7X6MHX4</accession>
<feature type="signal peptide" evidence="3">
    <location>
        <begin position="1"/>
        <end position="35"/>
    </location>
</feature>